<accession>A0ACB7SQK2</accession>
<evidence type="ECO:0000313" key="1">
    <source>
        <dbReference type="EMBL" id="KAH6936216.1"/>
    </source>
</evidence>
<name>A0ACB7SQK2_HYAAI</name>
<dbReference type="Proteomes" id="UP000821845">
    <property type="component" value="Chromosome 3"/>
</dbReference>
<evidence type="ECO:0000313" key="2">
    <source>
        <dbReference type="Proteomes" id="UP000821845"/>
    </source>
</evidence>
<reference evidence="1" key="1">
    <citation type="submission" date="2020-05" db="EMBL/GenBank/DDBJ databases">
        <title>Large-scale comparative analyses of tick genomes elucidate their genetic diversity and vector capacities.</title>
        <authorList>
            <person name="Jia N."/>
            <person name="Wang J."/>
            <person name="Shi W."/>
            <person name="Du L."/>
            <person name="Sun Y."/>
            <person name="Zhan W."/>
            <person name="Jiang J."/>
            <person name="Wang Q."/>
            <person name="Zhang B."/>
            <person name="Ji P."/>
            <person name="Sakyi L.B."/>
            <person name="Cui X."/>
            <person name="Yuan T."/>
            <person name="Jiang B."/>
            <person name="Yang W."/>
            <person name="Lam T.T.-Y."/>
            <person name="Chang Q."/>
            <person name="Ding S."/>
            <person name="Wang X."/>
            <person name="Zhu J."/>
            <person name="Ruan X."/>
            <person name="Zhao L."/>
            <person name="Wei J."/>
            <person name="Que T."/>
            <person name="Du C."/>
            <person name="Cheng J."/>
            <person name="Dai P."/>
            <person name="Han X."/>
            <person name="Huang E."/>
            <person name="Gao Y."/>
            <person name="Liu J."/>
            <person name="Shao H."/>
            <person name="Ye R."/>
            <person name="Li L."/>
            <person name="Wei W."/>
            <person name="Wang X."/>
            <person name="Wang C."/>
            <person name="Yang T."/>
            <person name="Huo Q."/>
            <person name="Li W."/>
            <person name="Guo W."/>
            <person name="Chen H."/>
            <person name="Zhou L."/>
            <person name="Ni X."/>
            <person name="Tian J."/>
            <person name="Zhou Y."/>
            <person name="Sheng Y."/>
            <person name="Liu T."/>
            <person name="Pan Y."/>
            <person name="Xia L."/>
            <person name="Li J."/>
            <person name="Zhao F."/>
            <person name="Cao W."/>
        </authorList>
    </citation>
    <scope>NUCLEOTIDE SEQUENCE</scope>
    <source>
        <strain evidence="1">Hyas-2018</strain>
    </source>
</reference>
<keyword evidence="2" id="KW-1185">Reference proteome</keyword>
<organism evidence="1 2">
    <name type="scientific">Hyalomma asiaticum</name>
    <name type="common">Tick</name>
    <dbReference type="NCBI Taxonomy" id="266040"/>
    <lineage>
        <taxon>Eukaryota</taxon>
        <taxon>Metazoa</taxon>
        <taxon>Ecdysozoa</taxon>
        <taxon>Arthropoda</taxon>
        <taxon>Chelicerata</taxon>
        <taxon>Arachnida</taxon>
        <taxon>Acari</taxon>
        <taxon>Parasitiformes</taxon>
        <taxon>Ixodida</taxon>
        <taxon>Ixodoidea</taxon>
        <taxon>Ixodidae</taxon>
        <taxon>Hyalomminae</taxon>
        <taxon>Hyalomma</taxon>
    </lineage>
</organism>
<proteinExistence type="predicted"/>
<dbReference type="EMBL" id="CM023483">
    <property type="protein sequence ID" value="KAH6936216.1"/>
    <property type="molecule type" value="Genomic_DNA"/>
</dbReference>
<gene>
    <name evidence="1" type="ORF">HPB50_014996</name>
</gene>
<comment type="caution">
    <text evidence="1">The sequence shown here is derived from an EMBL/GenBank/DDBJ whole genome shotgun (WGS) entry which is preliminary data.</text>
</comment>
<sequence length="116" mass="13609">METGRLSSAHVTNEWWACISESPSQKERELALIRREETCRDNAAPQPPQRCDDNLEKTTLPSRRRVFGGRVNSHMSDNEIPATYFDRETATRQKSSKTRMRKQKNEMEHEEKDDEE</sequence>
<protein>
    <submittedName>
        <fullName evidence="1">Uncharacterized protein</fullName>
    </submittedName>
</protein>